<evidence type="ECO:0000256" key="9">
    <source>
        <dbReference type="PIRNR" id="PIRNR017215"/>
    </source>
</evidence>
<evidence type="ECO:0000256" key="5">
    <source>
        <dbReference type="ARBA" id="ARBA00022490"/>
    </source>
</evidence>
<dbReference type="InterPro" id="IPR016689">
    <property type="entry name" value="ESCRT-2_cplx_Snf8"/>
</dbReference>
<sequence length="264" mass="29306">MQKGVGLGALTRNSKYSQQYATHGERLKQTHAEQLSTQLSVFQAALLKFSRTHAKDIRSSPAFRAEFARMCAAIGVDPLASSSNKKGSFWAEMLGTSISDFCFELAVRVVEVCRRTREENGGLIAVAEVKDRIQRQDEKIGGTGTSDMSEYVGSALTCRVRDDILRAVESLKPLGSGFTVFDLERRQMIRSVPKELNTDQSTVMEAIQVLGLVTHSILRANLGWDRARVQTVIDDLLSDSLVWVDAQAEEKEYWAPTFIGNSNK</sequence>
<protein>
    <recommendedName>
        <fullName evidence="9">Vacuolar-sorting protein SNF8</fullName>
    </recommendedName>
</protein>
<accession>A0A5J5F078</accession>
<dbReference type="FunCoup" id="A0A5J5F078">
    <property type="interactions" value="708"/>
</dbReference>
<dbReference type="SUPFAM" id="SSF46785">
    <property type="entry name" value="Winged helix' DNA-binding domain"/>
    <property type="match status" value="2"/>
</dbReference>
<dbReference type="InterPro" id="IPR036388">
    <property type="entry name" value="WH-like_DNA-bd_sf"/>
</dbReference>
<dbReference type="EMBL" id="VXIS01000061">
    <property type="protein sequence ID" value="KAA8909110.1"/>
    <property type="molecule type" value="Genomic_DNA"/>
</dbReference>
<dbReference type="GO" id="GO:0043328">
    <property type="term" value="P:protein transport to vacuole involved in ubiquitin-dependent protein catabolic process via the multivesicular body sorting pathway"/>
    <property type="evidence" value="ECO:0007669"/>
    <property type="project" value="TreeGrafter"/>
</dbReference>
<dbReference type="PANTHER" id="PTHR12806">
    <property type="entry name" value="EAP30 SUBUNIT OF ELL COMPLEX"/>
    <property type="match status" value="1"/>
</dbReference>
<dbReference type="GO" id="GO:0000814">
    <property type="term" value="C:ESCRT II complex"/>
    <property type="evidence" value="ECO:0007669"/>
    <property type="project" value="UniProtKB-UniRule"/>
</dbReference>
<keyword evidence="8" id="KW-0472">Membrane</keyword>
<evidence type="ECO:0000256" key="1">
    <source>
        <dbReference type="ARBA" id="ARBA00004481"/>
    </source>
</evidence>
<evidence type="ECO:0000256" key="4">
    <source>
        <dbReference type="ARBA" id="ARBA00022448"/>
    </source>
</evidence>
<dbReference type="PIRSF" id="PIRSF017215">
    <property type="entry name" value="ESCRT2_Vps22"/>
    <property type="match status" value="1"/>
</dbReference>
<dbReference type="InParanoid" id="A0A5J5F078"/>
<dbReference type="Gene3D" id="6.10.140.180">
    <property type="match status" value="1"/>
</dbReference>
<keyword evidence="4 9" id="KW-0813">Transport</keyword>
<evidence type="ECO:0000256" key="3">
    <source>
        <dbReference type="ARBA" id="ARBA00009834"/>
    </source>
</evidence>
<evidence type="ECO:0000256" key="6">
    <source>
        <dbReference type="ARBA" id="ARBA00022753"/>
    </source>
</evidence>
<evidence type="ECO:0000256" key="7">
    <source>
        <dbReference type="ARBA" id="ARBA00022927"/>
    </source>
</evidence>
<evidence type="ECO:0000313" key="11">
    <source>
        <dbReference type="Proteomes" id="UP000326924"/>
    </source>
</evidence>
<comment type="similarity">
    <text evidence="3 9">Belongs to the SNF8 family.</text>
</comment>
<keyword evidence="6" id="KW-0967">Endosome</keyword>
<dbReference type="OrthoDB" id="283883at2759"/>
<dbReference type="Gene3D" id="1.10.10.10">
    <property type="entry name" value="Winged helix-like DNA-binding domain superfamily/Winged helix DNA-binding domain"/>
    <property type="match status" value="2"/>
</dbReference>
<evidence type="ECO:0000313" key="10">
    <source>
        <dbReference type="EMBL" id="KAA8909110.1"/>
    </source>
</evidence>
<name>A0A5J5F078_9PEZI</name>
<keyword evidence="5" id="KW-0963">Cytoplasm</keyword>
<comment type="function">
    <text evidence="9">Component of the endosomal sorting complex required for transport II (ESCRT-II), which is required for multivesicular body (MVB) formation and sorting of endosomal cargo proteins into MVBs.</text>
</comment>
<comment type="subunit">
    <text evidence="9">Component of the endosomal sorting complex required for transport II (ESCRT-II).</text>
</comment>
<organism evidence="10 11">
    <name type="scientific">Sphaerosporella brunnea</name>
    <dbReference type="NCBI Taxonomy" id="1250544"/>
    <lineage>
        <taxon>Eukaryota</taxon>
        <taxon>Fungi</taxon>
        <taxon>Dikarya</taxon>
        <taxon>Ascomycota</taxon>
        <taxon>Pezizomycotina</taxon>
        <taxon>Pezizomycetes</taxon>
        <taxon>Pezizales</taxon>
        <taxon>Pyronemataceae</taxon>
        <taxon>Sphaerosporella</taxon>
    </lineage>
</organism>
<dbReference type="Pfam" id="PF04157">
    <property type="entry name" value="EAP30"/>
    <property type="match status" value="1"/>
</dbReference>
<dbReference type="FunFam" id="1.10.10.10:FF:000397">
    <property type="entry name" value="Vacuolar-sorting protein SNF8"/>
    <property type="match status" value="1"/>
</dbReference>
<keyword evidence="7 9" id="KW-0653">Protein transport</keyword>
<dbReference type="Proteomes" id="UP000326924">
    <property type="component" value="Unassembled WGS sequence"/>
</dbReference>
<comment type="caution">
    <text evidence="10">The sequence shown here is derived from an EMBL/GenBank/DDBJ whole genome shotgun (WGS) entry which is preliminary data.</text>
</comment>
<proteinExistence type="inferred from homology"/>
<evidence type="ECO:0000256" key="8">
    <source>
        <dbReference type="ARBA" id="ARBA00023136"/>
    </source>
</evidence>
<dbReference type="InterPro" id="IPR040608">
    <property type="entry name" value="Snf8/Vps36"/>
</dbReference>
<dbReference type="InterPro" id="IPR036390">
    <property type="entry name" value="WH_DNA-bd_sf"/>
</dbReference>
<reference evidence="10 11" key="1">
    <citation type="submission" date="2019-09" db="EMBL/GenBank/DDBJ databases">
        <title>Draft genome of the ectomycorrhizal ascomycete Sphaerosporella brunnea.</title>
        <authorList>
            <consortium name="DOE Joint Genome Institute"/>
            <person name="Benucci G.M."/>
            <person name="Marozzi G."/>
            <person name="Antonielli L."/>
            <person name="Sanchez S."/>
            <person name="Marco P."/>
            <person name="Wang X."/>
            <person name="Falini L.B."/>
            <person name="Barry K."/>
            <person name="Haridas S."/>
            <person name="Lipzen A."/>
            <person name="Labutti K."/>
            <person name="Grigoriev I.V."/>
            <person name="Murat C."/>
            <person name="Martin F."/>
            <person name="Albertini E."/>
            <person name="Donnini D."/>
            <person name="Bonito G."/>
        </authorList>
    </citation>
    <scope>NUCLEOTIDE SEQUENCE [LARGE SCALE GENOMIC DNA]</scope>
    <source>
        <strain evidence="10 11">Sb_GMNB300</strain>
    </source>
</reference>
<comment type="subcellular location">
    <subcellularLocation>
        <location evidence="2">Cytoplasm</location>
    </subcellularLocation>
    <subcellularLocation>
        <location evidence="1">Endosome membrane</location>
        <topology evidence="1">Peripheral membrane protein</topology>
    </subcellularLocation>
</comment>
<dbReference type="AlphaFoldDB" id="A0A5J5F078"/>
<keyword evidence="11" id="KW-1185">Reference proteome</keyword>
<evidence type="ECO:0000256" key="2">
    <source>
        <dbReference type="ARBA" id="ARBA00004496"/>
    </source>
</evidence>
<gene>
    <name evidence="10" type="ORF">FN846DRAFT_810933</name>
</gene>
<dbReference type="PANTHER" id="PTHR12806:SF0">
    <property type="entry name" value="VACUOLAR-SORTING PROTEIN SNF8"/>
    <property type="match status" value="1"/>
</dbReference>